<accession>A0ABT9R0N7</accession>
<evidence type="ECO:0000256" key="1">
    <source>
        <dbReference type="SAM" id="MobiDB-lite"/>
    </source>
</evidence>
<feature type="transmembrane region" description="Helical" evidence="2">
    <location>
        <begin position="58"/>
        <end position="82"/>
    </location>
</feature>
<evidence type="ECO:0000313" key="4">
    <source>
        <dbReference type="Proteomes" id="UP001230426"/>
    </source>
</evidence>
<feature type="transmembrane region" description="Helical" evidence="2">
    <location>
        <begin position="123"/>
        <end position="142"/>
    </location>
</feature>
<dbReference type="EMBL" id="JAUSRB010000002">
    <property type="protein sequence ID" value="MDP9862779.1"/>
    <property type="molecule type" value="Genomic_DNA"/>
</dbReference>
<feature type="compositionally biased region" description="Polar residues" evidence="1">
    <location>
        <begin position="547"/>
        <end position="557"/>
    </location>
</feature>
<gene>
    <name evidence="3" type="ORF">J2S55_002045</name>
</gene>
<sequence>MGVAVTNVEAGRLREPAAWLMIAIASTSVLVGVERLLFGGSAFGSSFGLRAAGYVDDFTSPVIAALSVGAVLLASHLGPVIARLKVMVYVAVATLGLAALFGVVGLLGGLFSGDVGFGMKIEFLLVGLPSLALAVLALLYLLPKAASAAGTAGSGRPQEHHIPQGGQAYSQGGHAQQGFQPQDQVQQGGPGYPQGFQPQDQGPQQGFQSQDQGQQQGFQPQDQGPQQGFQPQDQQGYSQGGHAQQGFQPQEQVQQGGPGYPQGFQPQDQGPQQGFQSQDQGQQQGFQAQEQQGYSQGGHAQQVPPAPQPSYSQPALPPARSSASDGYGQQAASEGYGQQAASDGYGQQAASDGYGQQQAHGYPPPAADGYPQAAYAPPVDNRQYGQQAAPYAPAQPAPQALPAPQPLPAAPAETYTPSPYVAADVQPPAKPYEPPVTAYDPPVYTSPVEQQPQAPLYAEPQLPSYAPAADAQLPGYAQQPEQQLPGYAPAAEPQFPGYAQQADAQPPAYAPQPEQQQAPFYQAQPEAPAYQAQPEAPAPYAPADGQSRVSFDSQAQPSFPKPPENYGQPFGGYSGADFARPTEPNLHYPAPDPVDPRSQQMAQAYQQAESYQQQVQGADPQLRVPEYGTSQAGGAYDDPFGHPQAPPAAQPYQQQGGHQWDAPADATLRFDPNAYQGDPLNDPNAGRNSWDSQPAIDPTAIYKPERSAQVTGEETPDRERVGPGQEQNMSWYGSDRREH</sequence>
<feature type="compositionally biased region" description="Polar residues" evidence="1">
    <location>
        <begin position="348"/>
        <end position="359"/>
    </location>
</feature>
<dbReference type="RefSeq" id="WP_306859076.1">
    <property type="nucleotide sequence ID" value="NZ_JAUSRB010000002.1"/>
</dbReference>
<feature type="transmembrane region" description="Helical" evidence="2">
    <location>
        <begin position="17"/>
        <end position="38"/>
    </location>
</feature>
<comment type="caution">
    <text evidence="3">The sequence shown here is derived from an EMBL/GenBank/DDBJ whole genome shotgun (WGS) entry which is preliminary data.</text>
</comment>
<feature type="compositionally biased region" description="Low complexity" evidence="1">
    <location>
        <begin position="498"/>
        <end position="535"/>
    </location>
</feature>
<dbReference type="Proteomes" id="UP001230426">
    <property type="component" value="Unassembled WGS sequence"/>
</dbReference>
<evidence type="ECO:0000313" key="3">
    <source>
        <dbReference type="EMBL" id="MDP9862779.1"/>
    </source>
</evidence>
<reference evidence="3 4" key="1">
    <citation type="submission" date="2023-07" db="EMBL/GenBank/DDBJ databases">
        <title>Sequencing the genomes of 1000 actinobacteria strains.</title>
        <authorList>
            <person name="Klenk H.-P."/>
        </authorList>
    </citation>
    <scope>NUCLEOTIDE SEQUENCE [LARGE SCALE GENOMIC DNA]</scope>
    <source>
        <strain evidence="3 4">DSM 44109</strain>
    </source>
</reference>
<proteinExistence type="predicted"/>
<feature type="compositionally biased region" description="Pro residues" evidence="1">
    <location>
        <begin position="393"/>
        <end position="409"/>
    </location>
</feature>
<feature type="region of interest" description="Disordered" evidence="1">
    <location>
        <begin position="150"/>
        <end position="739"/>
    </location>
</feature>
<keyword evidence="2" id="KW-1133">Transmembrane helix</keyword>
<keyword evidence="4" id="KW-1185">Reference proteome</keyword>
<name>A0ABT9R0N7_9ACTN</name>
<protein>
    <submittedName>
        <fullName evidence="3">Uncharacterized protein</fullName>
    </submittedName>
</protein>
<keyword evidence="2" id="KW-0472">Membrane</keyword>
<keyword evidence="2" id="KW-0812">Transmembrane</keyword>
<evidence type="ECO:0000256" key="2">
    <source>
        <dbReference type="SAM" id="Phobius"/>
    </source>
</evidence>
<feature type="compositionally biased region" description="Low complexity" evidence="1">
    <location>
        <begin position="650"/>
        <end position="659"/>
    </location>
</feature>
<feature type="compositionally biased region" description="Low complexity" evidence="1">
    <location>
        <begin position="176"/>
        <end position="314"/>
    </location>
</feature>
<feature type="transmembrane region" description="Helical" evidence="2">
    <location>
        <begin position="88"/>
        <end position="111"/>
    </location>
</feature>
<organism evidence="3 4">
    <name type="scientific">Streptosporangium brasiliense</name>
    <dbReference type="NCBI Taxonomy" id="47480"/>
    <lineage>
        <taxon>Bacteria</taxon>
        <taxon>Bacillati</taxon>
        <taxon>Actinomycetota</taxon>
        <taxon>Actinomycetes</taxon>
        <taxon>Streptosporangiales</taxon>
        <taxon>Streptosporangiaceae</taxon>
        <taxon>Streptosporangium</taxon>
    </lineage>
</organism>
<feature type="compositionally biased region" description="Low complexity" evidence="1">
    <location>
        <begin position="599"/>
        <end position="618"/>
    </location>
</feature>